<proteinExistence type="predicted"/>
<dbReference type="RefSeq" id="WP_168037954.1">
    <property type="nucleotide sequence ID" value="NZ_JAATJH010000004.1"/>
</dbReference>
<reference evidence="2 3" key="1">
    <citation type="submission" date="2020-03" db="EMBL/GenBank/DDBJ databases">
        <title>Genomic Encyclopedia of Type Strains, Phase IV (KMG-IV): sequencing the most valuable type-strain genomes for metagenomic binning, comparative biology and taxonomic classification.</title>
        <authorList>
            <person name="Goeker M."/>
        </authorList>
    </citation>
    <scope>NUCLEOTIDE SEQUENCE [LARGE SCALE GENOMIC DNA]</scope>
    <source>
        <strain evidence="2 3">DSM 105096</strain>
    </source>
</reference>
<dbReference type="EMBL" id="JAATJH010000004">
    <property type="protein sequence ID" value="NJC27128.1"/>
    <property type="molecule type" value="Genomic_DNA"/>
</dbReference>
<protein>
    <submittedName>
        <fullName evidence="2">Uncharacterized protein</fullName>
    </submittedName>
</protein>
<keyword evidence="3" id="KW-1185">Reference proteome</keyword>
<evidence type="ECO:0000256" key="1">
    <source>
        <dbReference type="SAM" id="Coils"/>
    </source>
</evidence>
<sequence length="159" mass="17776">MIKESTIERVLDRLESGVDEYEQEIQDFAESQPHLMAYVANEDNEVFQQEELALLLFGTLAVYQSVTDELTEPEVATPEQIEAADDANYAVVNAIKGSFRAKLDPFFAKTKQEDLLAFIEDLVSAEAEAEEEGITKEAREPLFVTLKTVVDVLTRGSRG</sequence>
<evidence type="ECO:0000313" key="2">
    <source>
        <dbReference type="EMBL" id="NJC27128.1"/>
    </source>
</evidence>
<evidence type="ECO:0000313" key="3">
    <source>
        <dbReference type="Proteomes" id="UP000770785"/>
    </source>
</evidence>
<feature type="coiled-coil region" evidence="1">
    <location>
        <begin position="4"/>
        <end position="31"/>
    </location>
</feature>
<keyword evidence="1" id="KW-0175">Coiled coil</keyword>
<organism evidence="2 3">
    <name type="scientific">Neolewinella antarctica</name>
    <dbReference type="NCBI Taxonomy" id="442734"/>
    <lineage>
        <taxon>Bacteria</taxon>
        <taxon>Pseudomonadati</taxon>
        <taxon>Bacteroidota</taxon>
        <taxon>Saprospiria</taxon>
        <taxon>Saprospirales</taxon>
        <taxon>Lewinellaceae</taxon>
        <taxon>Neolewinella</taxon>
    </lineage>
</organism>
<gene>
    <name evidence="2" type="ORF">GGR27_002641</name>
</gene>
<comment type="caution">
    <text evidence="2">The sequence shown here is derived from an EMBL/GenBank/DDBJ whole genome shotgun (WGS) entry which is preliminary data.</text>
</comment>
<name>A0ABX0XCW2_9BACT</name>
<dbReference type="Proteomes" id="UP000770785">
    <property type="component" value="Unassembled WGS sequence"/>
</dbReference>
<accession>A0ABX0XCW2</accession>